<sequence length="564" mass="64241">MASQRRVKSANNLEKIYQCSRDIRECRLGALFMAEKEQERGYRINATDVQNTEQIQIRMIRLHLLQQNELIRGYSGGVVKREVPKIPKFPDIGMPAEKKWPKPAKNNHSIRKYTSTRSKGNSGAHRPTSPVPVLKVERVVFEKNRAVINMKMQQAESNDADVNDKNNIVDDIVYPPGVKDRRPYDIVAKYRKLAGKTTDFTAEPLDVGEDKAETTVLGLSSFAEAHSCELIFTDEEHRFDNSIYRAACGVADLGSIHLLATDSVQTATFCFFMNFDFNSEFEESSERVEAFVVDFCQAIATVLECNTNNVRMFSVGKMGKEKNKSEVNFGITTGETKKTEQLANALKSRARSGFTNDKVLERVLAKDYEYEWRTALQALRLQISDLDPTYNFDYRPDHTPNEDSRGGHAYYLPRGWYRHALRVEHKYEKDSHWLDNTNAKGEWPVAFHGTKDWAVSSIAKEGLKTTAVKTDAMRLEAIQQMGNEADRPGLYVATHCDGGASIYTEKFTVTPFPDQTETFRIVFQCRVKPEKYTVHTSPVNQGHAWRYVDPSSIRPYGILLKKEN</sequence>
<comment type="caution">
    <text evidence="1">The sequence shown here is derived from an EMBL/GenBank/DDBJ whole genome shotgun (WGS) entry which is preliminary data.</text>
</comment>
<reference evidence="1" key="1">
    <citation type="submission" date="2021-02" db="EMBL/GenBank/DDBJ databases">
        <authorList>
            <person name="Nowell W R."/>
        </authorList>
    </citation>
    <scope>NUCLEOTIDE SEQUENCE</scope>
</reference>
<dbReference type="PANTHER" id="PTHR36649">
    <property type="entry name" value="UBIQUITIN-LIKE DOMAIN-CONTAINING PROTEIN"/>
    <property type="match status" value="1"/>
</dbReference>
<protein>
    <submittedName>
        <fullName evidence="1">Uncharacterized protein</fullName>
    </submittedName>
</protein>
<dbReference type="Proteomes" id="UP000663828">
    <property type="component" value="Unassembled WGS sequence"/>
</dbReference>
<keyword evidence="3" id="KW-1185">Reference proteome</keyword>
<dbReference type="EMBL" id="CAJNOJ010000324">
    <property type="protein sequence ID" value="CAF1399367.1"/>
    <property type="molecule type" value="Genomic_DNA"/>
</dbReference>
<dbReference type="PANTHER" id="PTHR36649:SF28">
    <property type="entry name" value="UBIQUITIN-LIKE DOMAIN-CONTAINING PROTEIN"/>
    <property type="match status" value="1"/>
</dbReference>
<accession>A0A814MD48</accession>
<gene>
    <name evidence="2" type="ORF">EDS130_LOCUS35915</name>
    <name evidence="1" type="ORF">XAT740_LOCUS17091</name>
</gene>
<evidence type="ECO:0000313" key="1">
    <source>
        <dbReference type="EMBL" id="CAF1076423.1"/>
    </source>
</evidence>
<dbReference type="OrthoDB" id="428577at2759"/>
<dbReference type="AlphaFoldDB" id="A0A814MD48"/>
<evidence type="ECO:0000313" key="3">
    <source>
        <dbReference type="Proteomes" id="UP000663828"/>
    </source>
</evidence>
<evidence type="ECO:0000313" key="2">
    <source>
        <dbReference type="EMBL" id="CAF1399367.1"/>
    </source>
</evidence>
<organism evidence="1 3">
    <name type="scientific">Adineta ricciae</name>
    <name type="common">Rotifer</name>
    <dbReference type="NCBI Taxonomy" id="249248"/>
    <lineage>
        <taxon>Eukaryota</taxon>
        <taxon>Metazoa</taxon>
        <taxon>Spiralia</taxon>
        <taxon>Gnathifera</taxon>
        <taxon>Rotifera</taxon>
        <taxon>Eurotatoria</taxon>
        <taxon>Bdelloidea</taxon>
        <taxon>Adinetida</taxon>
        <taxon>Adinetidae</taxon>
        <taxon>Adineta</taxon>
    </lineage>
</organism>
<dbReference type="Proteomes" id="UP000663852">
    <property type="component" value="Unassembled WGS sequence"/>
</dbReference>
<proteinExistence type="predicted"/>
<dbReference type="EMBL" id="CAJNOR010001107">
    <property type="protein sequence ID" value="CAF1076423.1"/>
    <property type="molecule type" value="Genomic_DNA"/>
</dbReference>
<name>A0A814MD48_ADIRI</name>